<accession>A0A8T2IQT8</accession>
<comment type="function">
    <text evidence="11">Component of the CST complex proposed to act as a specialized replication factor promoting DNA replication under conditions of replication stress or natural replication barriers such as the telomere duplex. The CST complex binds single-stranded DNA with high affinity in a sequence-independent manner, while isolated subunits bind DNA with low affinity by themselves. Initially the CST complex has been proposed to protect telomeres from DNA degradation. However, the CST complex has been shown to be involved in several aspects of telomere replication.</text>
</comment>
<dbReference type="InterPro" id="IPR018856">
    <property type="entry name" value="Stn1_N"/>
</dbReference>
<evidence type="ECO:0000256" key="7">
    <source>
        <dbReference type="ARBA" id="ARBA00023125"/>
    </source>
</evidence>
<evidence type="ECO:0000256" key="5">
    <source>
        <dbReference type="ARBA" id="ARBA00022454"/>
    </source>
</evidence>
<evidence type="ECO:0000313" key="16">
    <source>
        <dbReference type="EMBL" id="KAG8435319.1"/>
    </source>
</evidence>
<dbReference type="Gene3D" id="2.40.50.140">
    <property type="entry name" value="Nucleic acid-binding proteins"/>
    <property type="match status" value="1"/>
</dbReference>
<dbReference type="Gene3D" id="1.10.10.980">
    <property type="entry name" value="CST, Suppressor of Cdc13 homolog, complex subunit STN1, N-terminal domain"/>
    <property type="match status" value="1"/>
</dbReference>
<name>A0A8T2IQT8_9PIPI</name>
<keyword evidence="7 13" id="KW-0238">DNA-binding</keyword>
<keyword evidence="17" id="KW-1185">Reference proteome</keyword>
<dbReference type="PANTHER" id="PTHR13989">
    <property type="entry name" value="REPLICATION PROTEIN A-RELATED"/>
    <property type="match status" value="1"/>
</dbReference>
<dbReference type="Gene3D" id="1.10.10.10">
    <property type="entry name" value="Winged helix-like DNA-binding domain superfamily/Winged helix DNA-binding domain"/>
    <property type="match status" value="1"/>
</dbReference>
<evidence type="ECO:0000256" key="2">
    <source>
        <dbReference type="ARBA" id="ARBA00004574"/>
    </source>
</evidence>
<dbReference type="PIRSF" id="PIRSF036950">
    <property type="entry name" value="UCP036950"/>
    <property type="match status" value="1"/>
</dbReference>
<dbReference type="GO" id="GO:0043047">
    <property type="term" value="F:single-stranded telomeric DNA binding"/>
    <property type="evidence" value="ECO:0007669"/>
    <property type="project" value="UniProtKB-UniRule"/>
</dbReference>
<gene>
    <name evidence="16" type="ORF">GDO86_013323</name>
</gene>
<sequence>MQPASQVETPSLLWGLDPVFFAFAKLYIKDILELKESQQVPGIFFYKEHPIKQVDILGTVVYVREKENFHSYGVDDGTGVISCTCWKSTAPTELLYSPGVAAKQITNGSKDLDEMMRELHEVESDKSKMEIGDLMRVRGYIKVFRQQREIMASTFYKVEDPTLNIQITRMFELPYIYRNVYDKPFTVPQHLKNSSEEQKEHNIVTQTRLVALLSEKVNDFLTENKILNFYQRELEGVKSLIAVASKSKDGSNSRQIHNIFKEAINLLLARGVVFRKGQNQEVYQVTDQEKELYKLTLTIIQEDCRRQKHVEKGCHFLYILNCVQQRFGSSVSESVLQRVIDTLERNSEIVSTMEKYYTAF</sequence>
<dbReference type="SUPFAM" id="SSF46785">
    <property type="entry name" value="Winged helix' DNA-binding domain"/>
    <property type="match status" value="1"/>
</dbReference>
<organism evidence="16 17">
    <name type="scientific">Hymenochirus boettgeri</name>
    <name type="common">Congo dwarf clawed frog</name>
    <dbReference type="NCBI Taxonomy" id="247094"/>
    <lineage>
        <taxon>Eukaryota</taxon>
        <taxon>Metazoa</taxon>
        <taxon>Chordata</taxon>
        <taxon>Craniata</taxon>
        <taxon>Vertebrata</taxon>
        <taxon>Euteleostomi</taxon>
        <taxon>Amphibia</taxon>
        <taxon>Batrachia</taxon>
        <taxon>Anura</taxon>
        <taxon>Pipoidea</taxon>
        <taxon>Pipidae</taxon>
        <taxon>Pipinae</taxon>
        <taxon>Hymenochirus</taxon>
    </lineage>
</organism>
<keyword evidence="6 13" id="KW-0779">Telomere</keyword>
<evidence type="ECO:0000256" key="13">
    <source>
        <dbReference type="PIRNR" id="PIRNR036950"/>
    </source>
</evidence>
<dbReference type="Proteomes" id="UP000812440">
    <property type="component" value="Chromosome 7"/>
</dbReference>
<dbReference type="Pfam" id="PF09170">
    <property type="entry name" value="STN1_2"/>
    <property type="match status" value="1"/>
</dbReference>
<comment type="subcellular location">
    <subcellularLocation>
        <location evidence="2">Chromosome</location>
        <location evidence="2">Telomere</location>
    </subcellularLocation>
    <subcellularLocation>
        <location evidence="1 13">Nucleus</location>
    </subcellularLocation>
</comment>
<dbReference type="InterPro" id="IPR036390">
    <property type="entry name" value="WH_DNA-bd_sf"/>
</dbReference>
<proteinExistence type="inferred from homology"/>
<evidence type="ECO:0000256" key="4">
    <source>
        <dbReference type="ARBA" id="ARBA00017411"/>
    </source>
</evidence>
<dbReference type="AlphaFoldDB" id="A0A8T2IQT8"/>
<comment type="similarity">
    <text evidence="3">Belongs to the CTC1 family.</text>
</comment>
<dbReference type="PANTHER" id="PTHR13989:SF33">
    <property type="entry name" value="CST COMPLEX SUBUNIT STN1"/>
    <property type="match status" value="1"/>
</dbReference>
<dbReference type="OrthoDB" id="77828at2759"/>
<dbReference type="InterPro" id="IPR040260">
    <property type="entry name" value="RFA2-like"/>
</dbReference>
<dbReference type="Pfam" id="PF10451">
    <property type="entry name" value="Stn1"/>
    <property type="match status" value="1"/>
</dbReference>
<evidence type="ECO:0000256" key="8">
    <source>
        <dbReference type="ARBA" id="ARBA00023242"/>
    </source>
</evidence>
<feature type="domain" description="CST complex subunit Stn1 N-terminal" evidence="15">
    <location>
        <begin position="41"/>
        <end position="88"/>
    </location>
</feature>
<dbReference type="InterPro" id="IPR012340">
    <property type="entry name" value="NA-bd_OB-fold"/>
</dbReference>
<dbReference type="InterPro" id="IPR036388">
    <property type="entry name" value="WH-like_DNA-bd_sf"/>
</dbReference>
<evidence type="ECO:0000256" key="1">
    <source>
        <dbReference type="ARBA" id="ARBA00004123"/>
    </source>
</evidence>
<dbReference type="GO" id="GO:0016233">
    <property type="term" value="P:telomere capping"/>
    <property type="evidence" value="ECO:0007669"/>
    <property type="project" value="InterPro"/>
</dbReference>
<evidence type="ECO:0000256" key="11">
    <source>
        <dbReference type="ARBA" id="ARBA00053596"/>
    </source>
</evidence>
<evidence type="ECO:0000256" key="10">
    <source>
        <dbReference type="ARBA" id="ARBA00030852"/>
    </source>
</evidence>
<dbReference type="CDD" id="cd04483">
    <property type="entry name" value="hOBFC1_like"/>
    <property type="match status" value="1"/>
</dbReference>
<evidence type="ECO:0000313" key="17">
    <source>
        <dbReference type="Proteomes" id="UP000812440"/>
    </source>
</evidence>
<keyword evidence="8 13" id="KW-0539">Nucleus</keyword>
<dbReference type="InterPro" id="IPR015253">
    <property type="entry name" value="CST_STN1_C"/>
</dbReference>
<comment type="function">
    <text evidence="13">Component of the CST complex. The CST complex binds single-stranded DNA with high affinity in a sequence-independent manner, while isolated subunits bind DNA with low affinity by themselves.</text>
</comment>
<dbReference type="GO" id="GO:0010833">
    <property type="term" value="P:telomere maintenance via telomere lengthening"/>
    <property type="evidence" value="ECO:0007669"/>
    <property type="project" value="UniProtKB-UniRule"/>
</dbReference>
<dbReference type="FunFam" id="2.40.50.140:FF:000181">
    <property type="entry name" value="CST complex subunit STN1"/>
    <property type="match status" value="1"/>
</dbReference>
<evidence type="ECO:0000256" key="9">
    <source>
        <dbReference type="ARBA" id="ARBA00030039"/>
    </source>
</evidence>
<comment type="caution">
    <text evidence="16">The sequence shown here is derived from an EMBL/GenBank/DDBJ whole genome shotgun (WGS) entry which is preliminary data.</text>
</comment>
<reference evidence="16" key="1">
    <citation type="thesis" date="2020" institute="ProQuest LLC" country="789 East Eisenhower Parkway, Ann Arbor, MI, USA">
        <title>Comparative Genomics and Chromosome Evolution.</title>
        <authorList>
            <person name="Mudd A.B."/>
        </authorList>
    </citation>
    <scope>NUCLEOTIDE SEQUENCE</scope>
    <source>
        <strain evidence="16">Female2</strain>
        <tissue evidence="16">Blood</tissue>
    </source>
</reference>
<evidence type="ECO:0000259" key="15">
    <source>
        <dbReference type="Pfam" id="PF10451"/>
    </source>
</evidence>
<dbReference type="GO" id="GO:1990879">
    <property type="term" value="C:CST complex"/>
    <property type="evidence" value="ECO:0007669"/>
    <property type="project" value="InterPro"/>
</dbReference>
<protein>
    <recommendedName>
        <fullName evidence="4 13">CST complex subunit STN1</fullName>
    </recommendedName>
    <alternativeName>
        <fullName evidence="10 13">Oligonucleotide/oligosaccharide-binding fold-containing protein 1</fullName>
    </alternativeName>
    <alternativeName>
        <fullName evidence="9 13">Suppressor of cdc thirteen homolog</fullName>
    </alternativeName>
</protein>
<evidence type="ECO:0000256" key="12">
    <source>
        <dbReference type="ARBA" id="ARBA00062855"/>
    </source>
</evidence>
<dbReference type="SUPFAM" id="SSF50249">
    <property type="entry name" value="Nucleic acid-binding proteins"/>
    <property type="match status" value="1"/>
</dbReference>
<keyword evidence="5 13" id="KW-0158">Chromosome</keyword>
<dbReference type="InterPro" id="IPR014647">
    <property type="entry name" value="Stn1"/>
</dbReference>
<evidence type="ECO:0000256" key="3">
    <source>
        <dbReference type="ARBA" id="ARBA00006332"/>
    </source>
</evidence>
<dbReference type="InterPro" id="IPR042082">
    <property type="entry name" value="CST_Stn1_wHTH1_sf"/>
</dbReference>
<evidence type="ECO:0000256" key="6">
    <source>
        <dbReference type="ARBA" id="ARBA00022895"/>
    </source>
</evidence>
<feature type="domain" description="Stn1 C-terminal" evidence="14">
    <location>
        <begin position="209"/>
        <end position="360"/>
    </location>
</feature>
<dbReference type="EMBL" id="JAACNH010000008">
    <property type="protein sequence ID" value="KAG8435319.1"/>
    <property type="molecule type" value="Genomic_DNA"/>
</dbReference>
<comment type="subunit">
    <text evidence="12 13">Component of the CST complex.</text>
</comment>
<dbReference type="FunFam" id="1.10.10.10:FF:000275">
    <property type="entry name" value="CST complex subunit STN1"/>
    <property type="match status" value="1"/>
</dbReference>
<evidence type="ECO:0000259" key="14">
    <source>
        <dbReference type="Pfam" id="PF09170"/>
    </source>
</evidence>